<dbReference type="PANTHER" id="PTHR30244">
    <property type="entry name" value="TRANSAMINASE"/>
    <property type="match status" value="1"/>
</dbReference>
<name>A0A1F5JPF5_9BACT</name>
<dbReference type="GO" id="GO:0008483">
    <property type="term" value="F:transaminase activity"/>
    <property type="evidence" value="ECO:0007669"/>
    <property type="project" value="TreeGrafter"/>
</dbReference>
<evidence type="ECO:0000256" key="1">
    <source>
        <dbReference type="RuleBase" id="RU004508"/>
    </source>
</evidence>
<dbReference type="InterPro" id="IPR015422">
    <property type="entry name" value="PyrdxlP-dep_Trfase_small"/>
</dbReference>
<dbReference type="InterPro" id="IPR000653">
    <property type="entry name" value="DegT/StrS_aminotransferase"/>
</dbReference>
<dbReference type="Proteomes" id="UP000176902">
    <property type="component" value="Unassembled WGS sequence"/>
</dbReference>
<dbReference type="GO" id="GO:0030170">
    <property type="term" value="F:pyridoxal phosphate binding"/>
    <property type="evidence" value="ECO:0007669"/>
    <property type="project" value="TreeGrafter"/>
</dbReference>
<proteinExistence type="inferred from homology"/>
<dbReference type="PANTHER" id="PTHR30244:SF34">
    <property type="entry name" value="DTDP-4-AMINO-4,6-DIDEOXYGALACTOSE TRANSAMINASE"/>
    <property type="match status" value="1"/>
</dbReference>
<reference evidence="2 3" key="1">
    <citation type="journal article" date="2016" name="Nat. Commun.">
        <title>Thousands of microbial genomes shed light on interconnected biogeochemical processes in an aquifer system.</title>
        <authorList>
            <person name="Anantharaman K."/>
            <person name="Brown C.T."/>
            <person name="Hug L.A."/>
            <person name="Sharon I."/>
            <person name="Castelle C.J."/>
            <person name="Probst A.J."/>
            <person name="Thomas B.C."/>
            <person name="Singh A."/>
            <person name="Wilkins M.J."/>
            <person name="Karaoz U."/>
            <person name="Brodie E.L."/>
            <person name="Williams K.H."/>
            <person name="Hubbard S.S."/>
            <person name="Banfield J.F."/>
        </authorList>
    </citation>
    <scope>NUCLEOTIDE SEQUENCE [LARGE SCALE GENOMIC DNA]</scope>
</reference>
<dbReference type="EMBL" id="MFCV01000047">
    <property type="protein sequence ID" value="OGE30486.1"/>
    <property type="molecule type" value="Genomic_DNA"/>
</dbReference>
<comment type="caution">
    <text evidence="2">The sequence shown here is derived from an EMBL/GenBank/DDBJ whole genome shotgun (WGS) entry which is preliminary data.</text>
</comment>
<dbReference type="Gene3D" id="3.40.640.10">
    <property type="entry name" value="Type I PLP-dependent aspartate aminotransferase-like (Major domain)"/>
    <property type="match status" value="1"/>
</dbReference>
<protein>
    <submittedName>
        <fullName evidence="2">NarL family transcriptional regulator</fullName>
    </submittedName>
</protein>
<comment type="similarity">
    <text evidence="1">Belongs to the DegT/DnrJ/EryC1 family.</text>
</comment>
<dbReference type="SUPFAM" id="SSF53383">
    <property type="entry name" value="PLP-dependent transferases"/>
    <property type="match status" value="1"/>
</dbReference>
<keyword evidence="1" id="KW-0663">Pyridoxal phosphate</keyword>
<evidence type="ECO:0000313" key="3">
    <source>
        <dbReference type="Proteomes" id="UP000176902"/>
    </source>
</evidence>
<evidence type="ECO:0000313" key="2">
    <source>
        <dbReference type="EMBL" id="OGE30486.1"/>
    </source>
</evidence>
<dbReference type="InterPro" id="IPR015424">
    <property type="entry name" value="PyrdxlP-dep_Trfase"/>
</dbReference>
<gene>
    <name evidence="2" type="ORF">A3C59_00480</name>
</gene>
<dbReference type="PIRSF" id="PIRSF000390">
    <property type="entry name" value="PLP_StrS"/>
    <property type="match status" value="1"/>
</dbReference>
<dbReference type="CDD" id="cd00616">
    <property type="entry name" value="AHBA_syn"/>
    <property type="match status" value="1"/>
</dbReference>
<dbReference type="Gene3D" id="3.90.1150.10">
    <property type="entry name" value="Aspartate Aminotransferase, domain 1"/>
    <property type="match status" value="1"/>
</dbReference>
<dbReference type="STRING" id="1797768.A3C59_00480"/>
<sequence length="396" mass="44810">MRISHALAVHGKEEEERVLNVIKEHRTIMGREVAEFEERVAKLFGKKYGIMVNSGSSANLLAIELMKLPPGSEIITPILTFSTTIAPLIQKGLIPVFVDVVEGKYFINVDKVENAISKRTKAILIPILMGNVPDMDRLRDIAKKHNLIFIEDSCDAIVGFYKGKPTGTYSDITTTSFYGSHVITAGGNGGMLMVNNEKLRDRAKVLRGWGRTSAIFAESEKIEVRFGRKLDGIPYDGKFIFDEVAYNLLPMEIGAAFGNAQLDKLKGFVKLRERNYKILFDFFSQYSDHFIVPEMNENALAQWQVFPLTIKKEAPFSRLEFVTFLEKENIQTRPIFTGNILKQPGFKNIPHRDSQKSYPVADYIMEQGVIIGVHQGLTLKHLDRLKKVVRTFLHIS</sequence>
<organism evidence="2 3">
    <name type="scientific">Candidatus Daviesbacteria bacterium RIFCSPHIGHO2_02_FULL_36_13</name>
    <dbReference type="NCBI Taxonomy" id="1797768"/>
    <lineage>
        <taxon>Bacteria</taxon>
        <taxon>Candidatus Daviesiibacteriota</taxon>
    </lineage>
</organism>
<accession>A0A1F5JPF5</accession>
<dbReference type="Pfam" id="PF01041">
    <property type="entry name" value="DegT_DnrJ_EryC1"/>
    <property type="match status" value="1"/>
</dbReference>
<dbReference type="AlphaFoldDB" id="A0A1F5JPF5"/>
<dbReference type="InterPro" id="IPR015421">
    <property type="entry name" value="PyrdxlP-dep_Trfase_major"/>
</dbReference>
<dbReference type="GO" id="GO:0000271">
    <property type="term" value="P:polysaccharide biosynthetic process"/>
    <property type="evidence" value="ECO:0007669"/>
    <property type="project" value="TreeGrafter"/>
</dbReference>